<accession>A0A7R8YZW0</accession>
<keyword evidence="9" id="KW-0963">Cytoplasm</keyword>
<keyword evidence="11" id="KW-0378">Hydrolase</keyword>
<comment type="cofactor">
    <cofactor evidence="3">
        <name>Mn(2+)</name>
        <dbReference type="ChEBI" id="CHEBI:29035"/>
    </cofactor>
</comment>
<dbReference type="InterPro" id="IPR011042">
    <property type="entry name" value="6-blade_b-propeller_TolB-like"/>
</dbReference>
<evidence type="ECO:0000256" key="1">
    <source>
        <dbReference type="ARBA" id="ARBA00001589"/>
    </source>
</evidence>
<dbReference type="PANTHER" id="PTHR10907:SF66">
    <property type="entry name" value="MIP34848P1-RELATED"/>
    <property type="match status" value="1"/>
</dbReference>
<comment type="catalytic activity">
    <reaction evidence="1">
        <text>D-glucono-1,5-lactone + H2O = D-gluconate + H(+)</text>
        <dbReference type="Rhea" id="RHEA:10440"/>
        <dbReference type="ChEBI" id="CHEBI:15377"/>
        <dbReference type="ChEBI" id="CHEBI:15378"/>
        <dbReference type="ChEBI" id="CHEBI:16217"/>
        <dbReference type="ChEBI" id="CHEBI:18391"/>
        <dbReference type="EC" id="3.1.1.17"/>
    </reaction>
</comment>
<evidence type="ECO:0000256" key="3">
    <source>
        <dbReference type="ARBA" id="ARBA00001936"/>
    </source>
</evidence>
<comment type="cofactor">
    <cofactor evidence="4">
        <name>Mg(2+)</name>
        <dbReference type="ChEBI" id="CHEBI:18420"/>
    </cofactor>
</comment>
<feature type="active site" description="Proton donor/acceptor" evidence="14">
    <location>
        <position position="242"/>
    </location>
</feature>
<dbReference type="SUPFAM" id="SSF63829">
    <property type="entry name" value="Calcium-dependent phosphotriesterase"/>
    <property type="match status" value="1"/>
</dbReference>
<dbReference type="InterPro" id="IPR013658">
    <property type="entry name" value="SGL"/>
</dbReference>
<keyword evidence="12" id="KW-0106">Calcium</keyword>
<dbReference type="OrthoDB" id="423498at2759"/>
<evidence type="ECO:0000313" key="17">
    <source>
        <dbReference type="EMBL" id="CAD7091684.1"/>
    </source>
</evidence>
<reference evidence="17 18" key="1">
    <citation type="submission" date="2020-11" db="EMBL/GenBank/DDBJ databases">
        <authorList>
            <person name="Wallbank WR R."/>
            <person name="Pardo Diaz C."/>
            <person name="Kozak K."/>
            <person name="Martin S."/>
            <person name="Jiggins C."/>
            <person name="Moest M."/>
            <person name="Warren A I."/>
            <person name="Generalovic N T."/>
            <person name="Byers J.R.P. K."/>
            <person name="Montejo-Kovacevich G."/>
            <person name="Yen C E."/>
        </authorList>
    </citation>
    <scope>NUCLEOTIDE SEQUENCE [LARGE SCALE GENOMIC DNA]</scope>
</reference>
<evidence type="ECO:0000256" key="6">
    <source>
        <dbReference type="ARBA" id="ARBA00008853"/>
    </source>
</evidence>
<evidence type="ECO:0000313" key="18">
    <source>
        <dbReference type="Proteomes" id="UP000594454"/>
    </source>
</evidence>
<evidence type="ECO:0000256" key="11">
    <source>
        <dbReference type="ARBA" id="ARBA00022801"/>
    </source>
</evidence>
<evidence type="ECO:0000256" key="2">
    <source>
        <dbReference type="ARBA" id="ARBA00001913"/>
    </source>
</evidence>
<evidence type="ECO:0000256" key="13">
    <source>
        <dbReference type="ARBA" id="ARBA00032464"/>
    </source>
</evidence>
<evidence type="ECO:0000256" key="14">
    <source>
        <dbReference type="PIRSR" id="PIRSR605511-1"/>
    </source>
</evidence>
<dbReference type="InterPro" id="IPR005511">
    <property type="entry name" value="SMP-30"/>
</dbReference>
<feature type="binding site" evidence="15">
    <location>
        <position position="41"/>
    </location>
    <ligand>
        <name>a divalent metal cation</name>
        <dbReference type="ChEBI" id="CHEBI:60240"/>
    </ligand>
</feature>
<feature type="binding site" evidence="15">
    <location>
        <position position="155"/>
    </location>
    <ligand>
        <name>substrate</name>
    </ligand>
</feature>
<feature type="binding site" evidence="15">
    <location>
        <position position="137"/>
    </location>
    <ligand>
        <name>substrate</name>
    </ligand>
</feature>
<keyword evidence="15" id="KW-0862">Zinc</keyword>
<evidence type="ECO:0000256" key="7">
    <source>
        <dbReference type="ARBA" id="ARBA00013227"/>
    </source>
</evidence>
<feature type="binding site" evidence="15">
    <location>
        <position position="242"/>
    </location>
    <ligand>
        <name>a divalent metal cation</name>
        <dbReference type="ChEBI" id="CHEBI:60240"/>
    </ligand>
</feature>
<protein>
    <recommendedName>
        <fullName evidence="8">Regucalcin</fullName>
        <ecNumber evidence="7">3.1.1.17</ecNumber>
    </recommendedName>
    <alternativeName>
        <fullName evidence="13">Gluconolactonase</fullName>
    </alternativeName>
</protein>
<evidence type="ECO:0000256" key="9">
    <source>
        <dbReference type="ARBA" id="ARBA00022490"/>
    </source>
</evidence>
<comment type="similarity">
    <text evidence="6">Belongs to the SMP-30/CGR1 family.</text>
</comment>
<sequence>MIERNTEISESEMKTKNLQKLKHKMPYKVEQLPTKLAYLGEGPHWDVETQSLYFIDIYNGRVHRYSYDENKEYTAKIENEDVVSFIVPVDGAKNKFAVGIGRRVGIIDWDGKSPKAKVERIAFEVETENEYKMNRFNDGKADPRGRLFAGTMRMERDVDIFDYRLGTLYNFGNNLVTKMRSSIGCSNGLTWNEKTGKMYYIDSVDLNVRELNYDFDKGQIIGDGSVTIDFSESGKRPNFVPDGMTIDCDGFLYVATFGVSKVFKIDPKKGEIVLSIEFPCEQITSCAFGGPNLDILYVTSAYMGKDKDKPAPAGATFQVTGLGAKGLPMAKVRL</sequence>
<dbReference type="PRINTS" id="PR01790">
    <property type="entry name" value="SMP30FAMILY"/>
</dbReference>
<comment type="cofactor">
    <cofactor evidence="15">
        <name>Zn(2+)</name>
        <dbReference type="ChEBI" id="CHEBI:29105"/>
    </cofactor>
    <text evidence="15">Binds 1 divalent metal cation per subunit.</text>
</comment>
<dbReference type="Pfam" id="PF08450">
    <property type="entry name" value="SGL"/>
    <property type="match status" value="1"/>
</dbReference>
<evidence type="ECO:0000256" key="4">
    <source>
        <dbReference type="ARBA" id="ARBA00001946"/>
    </source>
</evidence>
<dbReference type="FunCoup" id="A0A7R8YZW0">
    <property type="interactions" value="221"/>
</dbReference>
<dbReference type="GO" id="GO:0005737">
    <property type="term" value="C:cytoplasm"/>
    <property type="evidence" value="ECO:0007669"/>
    <property type="project" value="UniProtKB-SubCell"/>
</dbReference>
<comment type="cofactor">
    <cofactor evidence="2">
        <name>Ca(2+)</name>
        <dbReference type="ChEBI" id="CHEBI:29108"/>
    </cofactor>
</comment>
<dbReference type="GO" id="GO:0004341">
    <property type="term" value="F:gluconolactonase activity"/>
    <property type="evidence" value="ECO:0007669"/>
    <property type="project" value="UniProtKB-EC"/>
</dbReference>
<dbReference type="AlphaFoldDB" id="A0A7R8YZW0"/>
<dbReference type="FunFam" id="2.120.10.30:FF:000027">
    <property type="entry name" value="Regucalcin homologue"/>
    <property type="match status" value="1"/>
</dbReference>
<comment type="subcellular location">
    <subcellularLocation>
        <location evidence="5">Cytoplasm</location>
    </subcellularLocation>
</comment>
<dbReference type="EMBL" id="LR899013">
    <property type="protein sequence ID" value="CAD7091684.1"/>
    <property type="molecule type" value="Genomic_DNA"/>
</dbReference>
<evidence type="ECO:0000256" key="5">
    <source>
        <dbReference type="ARBA" id="ARBA00004496"/>
    </source>
</evidence>
<name>A0A7R8YZW0_HERIL</name>
<feature type="binding site" evidence="15">
    <location>
        <position position="187"/>
    </location>
    <ligand>
        <name>a divalent metal cation</name>
        <dbReference type="ChEBI" id="CHEBI:60240"/>
    </ligand>
</feature>
<dbReference type="InParanoid" id="A0A7R8YZW0"/>
<evidence type="ECO:0000256" key="15">
    <source>
        <dbReference type="PIRSR" id="PIRSR605511-2"/>
    </source>
</evidence>
<dbReference type="Proteomes" id="UP000594454">
    <property type="component" value="Chromosome 5"/>
</dbReference>
<dbReference type="Gene3D" id="2.120.10.30">
    <property type="entry name" value="TolB, C-terminal domain"/>
    <property type="match status" value="1"/>
</dbReference>
<dbReference type="PANTHER" id="PTHR10907">
    <property type="entry name" value="REGUCALCIN"/>
    <property type="match status" value="1"/>
</dbReference>
<keyword evidence="18" id="KW-1185">Reference proteome</keyword>
<proteinExistence type="inferred from homology"/>
<keyword evidence="10 15" id="KW-0479">Metal-binding</keyword>
<feature type="domain" description="SMP-30/Gluconolactonase/LRE-like region" evidence="16">
    <location>
        <begin position="39"/>
        <end position="301"/>
    </location>
</feature>
<evidence type="ECO:0000259" key="16">
    <source>
        <dbReference type="Pfam" id="PF08450"/>
    </source>
</evidence>
<dbReference type="EC" id="3.1.1.17" evidence="7"/>
<evidence type="ECO:0000256" key="10">
    <source>
        <dbReference type="ARBA" id="ARBA00022723"/>
    </source>
</evidence>
<evidence type="ECO:0000256" key="8">
    <source>
        <dbReference type="ARBA" id="ARBA00016808"/>
    </source>
</evidence>
<gene>
    <name evidence="17" type="ORF">HERILL_LOCUS14094</name>
</gene>
<organism evidence="17 18">
    <name type="scientific">Hermetia illucens</name>
    <name type="common">Black soldier fly</name>
    <dbReference type="NCBI Taxonomy" id="343691"/>
    <lineage>
        <taxon>Eukaryota</taxon>
        <taxon>Metazoa</taxon>
        <taxon>Ecdysozoa</taxon>
        <taxon>Arthropoda</taxon>
        <taxon>Hexapoda</taxon>
        <taxon>Insecta</taxon>
        <taxon>Pterygota</taxon>
        <taxon>Neoptera</taxon>
        <taxon>Endopterygota</taxon>
        <taxon>Diptera</taxon>
        <taxon>Brachycera</taxon>
        <taxon>Stratiomyomorpha</taxon>
        <taxon>Stratiomyidae</taxon>
        <taxon>Hermetiinae</taxon>
        <taxon>Hermetia</taxon>
    </lineage>
</organism>
<dbReference type="GO" id="GO:0005509">
    <property type="term" value="F:calcium ion binding"/>
    <property type="evidence" value="ECO:0007669"/>
    <property type="project" value="TreeGrafter"/>
</dbReference>
<dbReference type="GO" id="GO:0019853">
    <property type="term" value="P:L-ascorbic acid biosynthetic process"/>
    <property type="evidence" value="ECO:0007669"/>
    <property type="project" value="TreeGrafter"/>
</dbReference>
<evidence type="ECO:0000256" key="12">
    <source>
        <dbReference type="ARBA" id="ARBA00022837"/>
    </source>
</evidence>
<feature type="binding site" evidence="15">
    <location>
        <position position="135"/>
    </location>
    <ligand>
        <name>substrate</name>
    </ligand>
</feature>